<sequence length="113" mass="13578">MKLNNTFDINKLREWFYSIEIEAIPYHRYEQYNLTSIDISELYAYYQSALEMHKLFLSTDFVLNYNFEEFNNYNLVQKYVVAKYMYLQGITSNLEFNTVLALVEVILCSTCMI</sequence>
<gene>
    <name evidence="1" type="primary">352</name>
    <name evidence="1" type="ORF">PBI_121Q_352</name>
</gene>
<proteinExistence type="predicted"/>
<evidence type="ECO:0000313" key="1">
    <source>
        <dbReference type="EMBL" id="AIT14242.1"/>
    </source>
</evidence>
<name>A0A097EXQ6_9CAUD</name>
<evidence type="ECO:0000313" key="2">
    <source>
        <dbReference type="Proteomes" id="UP000029889"/>
    </source>
</evidence>
<dbReference type="GeneID" id="22111392"/>
<protein>
    <submittedName>
        <fullName evidence="1">Uncharacterized protein</fullName>
    </submittedName>
</protein>
<reference evidence="1 2" key="1">
    <citation type="submission" date="2014-09" db="EMBL/GenBank/DDBJ databases">
        <authorList>
            <person name="Lapin J.S."/>
            <person name="Pope W.H."/>
            <person name="Hua J."/>
            <person name="Ford M.E."/>
            <person name="Conway J.F."/>
            <person name="Hatfull G.F."/>
            <person name="Hendrix R.W."/>
        </authorList>
    </citation>
    <scope>NUCLEOTIDE SEQUENCE [LARGE SCALE GENOMIC DNA]</scope>
</reference>
<dbReference type="RefSeq" id="YP_009101939.1">
    <property type="nucleotide sequence ID" value="NC_025447.1"/>
</dbReference>
<keyword evidence="2" id="KW-1185">Reference proteome</keyword>
<accession>A0A097EXQ6</accession>
<dbReference type="Proteomes" id="UP000029889">
    <property type="component" value="Segment"/>
</dbReference>
<dbReference type="EMBL" id="KM507819">
    <property type="protein sequence ID" value="AIT14242.1"/>
    <property type="molecule type" value="Genomic_DNA"/>
</dbReference>
<dbReference type="KEGG" id="vg:22111392"/>
<organism evidence="1 2">
    <name type="scientific">Escherichia phage 121Q</name>
    <dbReference type="NCBI Taxonomy" id="1555202"/>
    <lineage>
        <taxon>Viruses</taxon>
        <taxon>Duplodnaviria</taxon>
        <taxon>Heunggongvirae</taxon>
        <taxon>Uroviricota</taxon>
        <taxon>Caudoviricetes</taxon>
        <taxon>Asteriusvirus</taxon>
        <taxon>Asteriusvirus av121Q</taxon>
    </lineage>
</organism>